<gene>
    <name evidence="12" type="ORF">CAMP_LOCUS6666</name>
</gene>
<evidence type="ECO:0000256" key="8">
    <source>
        <dbReference type="ARBA" id="ARBA00023306"/>
    </source>
</evidence>
<sequence length="279" mass="32206">MSGKKRKITDFFNGPCKEETGESLKCPKKSIFPTEPKKIAKKPEKREKLDLSQRILDVGQENIGNLHCEACNMIYSVDSPKEAERHRIFHNRFETTVNFNIEQNLIEILKTLPNQKIGQHRIVFICAKMAGKIVKTSVEYWMKFVNESVGYVSESTGLWDENRRVYLSMGLSAESEIFLAGILVAEKLEEAINEESGETTKKCKNDDWIVGIDRIWTHKIKRKLGIGSALLDAVTTRDTKFEHRKRRLRVAFSELSDEGRVFAQKYVGKHYENEPFLIY</sequence>
<proteinExistence type="inferred from homology"/>
<keyword evidence="7" id="KW-0539">Nucleus</keyword>
<dbReference type="GO" id="GO:0007064">
    <property type="term" value="P:mitotic sister chromatid cohesion"/>
    <property type="evidence" value="ECO:0007669"/>
    <property type="project" value="TreeGrafter"/>
</dbReference>
<reference evidence="12" key="1">
    <citation type="submission" date="2022-11" db="EMBL/GenBank/DDBJ databases">
        <authorList>
            <person name="Kikuchi T."/>
        </authorList>
    </citation>
    <scope>NUCLEOTIDE SEQUENCE</scope>
    <source>
        <strain evidence="12">PS1010</strain>
    </source>
</reference>
<evidence type="ECO:0000256" key="3">
    <source>
        <dbReference type="ARBA" id="ARBA00022679"/>
    </source>
</evidence>
<name>A0A9P1IF16_9PELO</name>
<keyword evidence="4" id="KW-0479">Metal-binding</keyword>
<comment type="similarity">
    <text evidence="2">Belongs to the acetyltransferase family. ECO subfamily.</text>
</comment>
<dbReference type="AlphaFoldDB" id="A0A9P1IF16"/>
<keyword evidence="3" id="KW-0808">Transferase</keyword>
<evidence type="ECO:0008006" key="14">
    <source>
        <dbReference type="Google" id="ProtNLM"/>
    </source>
</evidence>
<dbReference type="Pfam" id="PF13880">
    <property type="entry name" value="Acetyltransf_13"/>
    <property type="match status" value="1"/>
</dbReference>
<comment type="subcellular location">
    <subcellularLocation>
        <location evidence="1">Nucleus</location>
    </subcellularLocation>
</comment>
<keyword evidence="5" id="KW-0863">Zinc-finger</keyword>
<evidence type="ECO:0000256" key="1">
    <source>
        <dbReference type="ARBA" id="ARBA00004123"/>
    </source>
</evidence>
<evidence type="ECO:0000259" key="11">
    <source>
        <dbReference type="Pfam" id="PF13880"/>
    </source>
</evidence>
<evidence type="ECO:0000259" key="10">
    <source>
        <dbReference type="Pfam" id="PF13878"/>
    </source>
</evidence>
<keyword evidence="6" id="KW-0862">Zinc</keyword>
<keyword evidence="13" id="KW-1185">Reference proteome</keyword>
<comment type="caution">
    <text evidence="12">The sequence shown here is derived from an EMBL/GenBank/DDBJ whole genome shotgun (WGS) entry which is preliminary data.</text>
</comment>
<dbReference type="InterPro" id="IPR028005">
    <property type="entry name" value="AcTrfase_ESCO_Znf_dom"/>
</dbReference>
<evidence type="ECO:0000256" key="2">
    <source>
        <dbReference type="ARBA" id="ARBA00005816"/>
    </source>
</evidence>
<evidence type="ECO:0000256" key="7">
    <source>
        <dbReference type="ARBA" id="ARBA00023242"/>
    </source>
</evidence>
<dbReference type="PANTHER" id="PTHR45884">
    <property type="entry name" value="N-ACETYLTRANSFERASE ECO"/>
    <property type="match status" value="1"/>
</dbReference>
<organism evidence="12 13">
    <name type="scientific">Caenorhabditis angaria</name>
    <dbReference type="NCBI Taxonomy" id="860376"/>
    <lineage>
        <taxon>Eukaryota</taxon>
        <taxon>Metazoa</taxon>
        <taxon>Ecdysozoa</taxon>
        <taxon>Nematoda</taxon>
        <taxon>Chromadorea</taxon>
        <taxon>Rhabditida</taxon>
        <taxon>Rhabditina</taxon>
        <taxon>Rhabditomorpha</taxon>
        <taxon>Rhabditoidea</taxon>
        <taxon>Rhabditidae</taxon>
        <taxon>Peloderinae</taxon>
        <taxon>Caenorhabditis</taxon>
    </lineage>
</organism>
<evidence type="ECO:0000256" key="6">
    <source>
        <dbReference type="ARBA" id="ARBA00022833"/>
    </source>
</evidence>
<feature type="domain" description="N-acetyltransferase ESCO acetyl-transferase" evidence="11">
    <location>
        <begin position="209"/>
        <end position="275"/>
    </location>
</feature>
<dbReference type="EMBL" id="CANHGI010000003">
    <property type="protein sequence ID" value="CAI5444029.1"/>
    <property type="molecule type" value="Genomic_DNA"/>
</dbReference>
<dbReference type="GO" id="GO:0061733">
    <property type="term" value="F:protein-lysine-acetyltransferase activity"/>
    <property type="evidence" value="ECO:0007669"/>
    <property type="project" value="TreeGrafter"/>
</dbReference>
<dbReference type="OrthoDB" id="428854at2759"/>
<protein>
    <recommendedName>
        <fullName evidence="14">N-acetyltransferase domain-containing protein</fullName>
    </recommendedName>
</protein>
<evidence type="ECO:0000256" key="5">
    <source>
        <dbReference type="ARBA" id="ARBA00022771"/>
    </source>
</evidence>
<accession>A0A9P1IF16</accession>
<dbReference type="GO" id="GO:0008270">
    <property type="term" value="F:zinc ion binding"/>
    <property type="evidence" value="ECO:0007669"/>
    <property type="project" value="UniProtKB-KW"/>
</dbReference>
<evidence type="ECO:0000256" key="9">
    <source>
        <dbReference type="ARBA" id="ARBA00023315"/>
    </source>
</evidence>
<dbReference type="PANTHER" id="PTHR45884:SF2">
    <property type="entry name" value="N-ACETYLTRANSFERASE ECO"/>
    <property type="match status" value="1"/>
</dbReference>
<dbReference type="InterPro" id="IPR028009">
    <property type="entry name" value="ESCO_Acetyltransf_dom"/>
</dbReference>
<keyword evidence="8" id="KW-0131">Cell cycle</keyword>
<dbReference type="GO" id="GO:0000785">
    <property type="term" value="C:chromatin"/>
    <property type="evidence" value="ECO:0007669"/>
    <property type="project" value="TreeGrafter"/>
</dbReference>
<feature type="domain" description="N-acetyltransferase ESCO zinc-finger" evidence="10">
    <location>
        <begin position="53"/>
        <end position="92"/>
    </location>
</feature>
<dbReference type="Pfam" id="PF13878">
    <property type="entry name" value="zf-C2H2_3"/>
    <property type="match status" value="1"/>
</dbReference>
<evidence type="ECO:0000256" key="4">
    <source>
        <dbReference type="ARBA" id="ARBA00022723"/>
    </source>
</evidence>
<evidence type="ECO:0000313" key="13">
    <source>
        <dbReference type="Proteomes" id="UP001152747"/>
    </source>
</evidence>
<keyword evidence="9" id="KW-0012">Acyltransferase</keyword>
<dbReference type="GO" id="GO:0005634">
    <property type="term" value="C:nucleus"/>
    <property type="evidence" value="ECO:0007669"/>
    <property type="project" value="UniProtKB-SubCell"/>
</dbReference>
<dbReference type="Proteomes" id="UP001152747">
    <property type="component" value="Unassembled WGS sequence"/>
</dbReference>
<evidence type="ECO:0000313" key="12">
    <source>
        <dbReference type="EMBL" id="CAI5444029.1"/>
    </source>
</evidence>